<dbReference type="Gene3D" id="1.20.272.10">
    <property type="match status" value="1"/>
</dbReference>
<dbReference type="Gene3D" id="1.10.8.60">
    <property type="match status" value="1"/>
</dbReference>
<evidence type="ECO:0000256" key="3">
    <source>
        <dbReference type="ARBA" id="ARBA00020401"/>
    </source>
</evidence>
<dbReference type="PANTHER" id="PTHR23389:SF6">
    <property type="entry name" value="REPLICATION FACTOR C SUBUNIT 1"/>
    <property type="match status" value="1"/>
</dbReference>
<feature type="compositionally biased region" description="Basic and acidic residues" evidence="9">
    <location>
        <begin position="186"/>
        <end position="217"/>
    </location>
</feature>
<dbReference type="PROSITE" id="PS50172">
    <property type="entry name" value="BRCT"/>
    <property type="match status" value="1"/>
</dbReference>
<feature type="region of interest" description="Disordered" evidence="9">
    <location>
        <begin position="177"/>
        <end position="225"/>
    </location>
</feature>
<keyword evidence="12" id="KW-1185">Reference proteome</keyword>
<dbReference type="GO" id="GO:0005663">
    <property type="term" value="C:DNA replication factor C complex"/>
    <property type="evidence" value="ECO:0007669"/>
    <property type="project" value="InterPro"/>
</dbReference>
<keyword evidence="7 8" id="KW-0539">Nucleus</keyword>
<dbReference type="SMART" id="SM00292">
    <property type="entry name" value="BRCT"/>
    <property type="match status" value="1"/>
</dbReference>
<dbReference type="GO" id="GO:0005634">
    <property type="term" value="C:nucleus"/>
    <property type="evidence" value="ECO:0007669"/>
    <property type="project" value="UniProtKB-SubCell"/>
</dbReference>
<evidence type="ECO:0000256" key="6">
    <source>
        <dbReference type="ARBA" id="ARBA00022840"/>
    </source>
</evidence>
<dbReference type="SMART" id="SM00382">
    <property type="entry name" value="AAA"/>
    <property type="match status" value="1"/>
</dbReference>
<feature type="compositionally biased region" description="Basic and acidic residues" evidence="9">
    <location>
        <begin position="725"/>
        <end position="737"/>
    </location>
</feature>
<dbReference type="GO" id="GO:0003689">
    <property type="term" value="F:DNA clamp loader activity"/>
    <property type="evidence" value="ECO:0007669"/>
    <property type="project" value="UniProtKB-UniRule"/>
</dbReference>
<dbReference type="InterPro" id="IPR008921">
    <property type="entry name" value="DNA_pol3_clamp-load_cplx_C"/>
</dbReference>
<feature type="region of interest" description="Disordered" evidence="9">
    <location>
        <begin position="725"/>
        <end position="775"/>
    </location>
</feature>
<name>A0A9P5N2U8_9AGAM</name>
<feature type="domain" description="BRCT" evidence="10">
    <location>
        <begin position="97"/>
        <end position="178"/>
    </location>
</feature>
<evidence type="ECO:0000256" key="2">
    <source>
        <dbReference type="ARBA" id="ARBA00006116"/>
    </source>
</evidence>
<feature type="compositionally biased region" description="Acidic residues" evidence="9">
    <location>
        <begin position="752"/>
        <end position="767"/>
    </location>
</feature>
<dbReference type="Gene3D" id="3.40.50.10190">
    <property type="entry name" value="BRCT domain"/>
    <property type="match status" value="1"/>
</dbReference>
<evidence type="ECO:0000256" key="7">
    <source>
        <dbReference type="ARBA" id="ARBA00023242"/>
    </source>
</evidence>
<dbReference type="CDD" id="cd18140">
    <property type="entry name" value="HLD_clamp_RFC"/>
    <property type="match status" value="1"/>
</dbReference>
<evidence type="ECO:0000313" key="12">
    <source>
        <dbReference type="Proteomes" id="UP000759537"/>
    </source>
</evidence>
<dbReference type="InterPro" id="IPR012178">
    <property type="entry name" value="RFC1"/>
</dbReference>
<evidence type="ECO:0000259" key="10">
    <source>
        <dbReference type="PROSITE" id="PS50172"/>
    </source>
</evidence>
<dbReference type="Proteomes" id="UP000759537">
    <property type="component" value="Unassembled WGS sequence"/>
</dbReference>
<comment type="similarity">
    <text evidence="2 8">Belongs to the activator 1 large subunit family.</text>
</comment>
<dbReference type="AlphaFoldDB" id="A0A9P5N2U8"/>
<keyword evidence="6 8" id="KW-0067">ATP-binding</keyword>
<dbReference type="PIRSF" id="PIRSF036578">
    <property type="entry name" value="RFC1"/>
    <property type="match status" value="1"/>
</dbReference>
<evidence type="ECO:0000256" key="4">
    <source>
        <dbReference type="ARBA" id="ARBA00022705"/>
    </source>
</evidence>
<feature type="compositionally biased region" description="Low complexity" evidence="9">
    <location>
        <begin position="1"/>
        <end position="14"/>
    </location>
</feature>
<dbReference type="InterPro" id="IPR027417">
    <property type="entry name" value="P-loop_NTPase"/>
</dbReference>
<dbReference type="CDD" id="cd00009">
    <property type="entry name" value="AAA"/>
    <property type="match status" value="1"/>
</dbReference>
<dbReference type="InterPro" id="IPR003593">
    <property type="entry name" value="AAA+_ATPase"/>
</dbReference>
<dbReference type="InterPro" id="IPR001357">
    <property type="entry name" value="BRCT_dom"/>
</dbReference>
<comment type="caution">
    <text evidence="11">The sequence shown here is derived from an EMBL/GenBank/DDBJ whole genome shotgun (WGS) entry which is preliminary data.</text>
</comment>
<dbReference type="GO" id="GO:0005524">
    <property type="term" value="F:ATP binding"/>
    <property type="evidence" value="ECO:0007669"/>
    <property type="project" value="UniProtKB-UniRule"/>
</dbReference>
<evidence type="ECO:0000256" key="5">
    <source>
        <dbReference type="ARBA" id="ARBA00022741"/>
    </source>
</evidence>
<feature type="compositionally biased region" description="Polar residues" evidence="9">
    <location>
        <begin position="25"/>
        <end position="45"/>
    </location>
</feature>
<dbReference type="GO" id="GO:0006281">
    <property type="term" value="P:DNA repair"/>
    <property type="evidence" value="ECO:0007669"/>
    <property type="project" value="InterPro"/>
</dbReference>
<accession>A0A9P5N2U8</accession>
<dbReference type="Pfam" id="PF00004">
    <property type="entry name" value="AAA"/>
    <property type="match status" value="1"/>
</dbReference>
<evidence type="ECO:0000256" key="1">
    <source>
        <dbReference type="ARBA" id="ARBA00004123"/>
    </source>
</evidence>
<dbReference type="Pfam" id="PF08519">
    <property type="entry name" value="RFC1"/>
    <property type="match status" value="1"/>
</dbReference>
<organism evidence="11 12">
    <name type="scientific">Russula ochroleuca</name>
    <dbReference type="NCBI Taxonomy" id="152965"/>
    <lineage>
        <taxon>Eukaryota</taxon>
        <taxon>Fungi</taxon>
        <taxon>Dikarya</taxon>
        <taxon>Basidiomycota</taxon>
        <taxon>Agaricomycotina</taxon>
        <taxon>Agaricomycetes</taxon>
        <taxon>Russulales</taxon>
        <taxon>Russulaceae</taxon>
        <taxon>Russula</taxon>
    </lineage>
</organism>
<evidence type="ECO:0000256" key="9">
    <source>
        <dbReference type="SAM" id="MobiDB-lite"/>
    </source>
</evidence>
<evidence type="ECO:0000313" key="11">
    <source>
        <dbReference type="EMBL" id="KAF8485098.1"/>
    </source>
</evidence>
<dbReference type="FunFam" id="3.40.50.300:FF:000395">
    <property type="entry name" value="Replication factor C subunit 1"/>
    <property type="match status" value="1"/>
</dbReference>
<dbReference type="InterPro" id="IPR047854">
    <property type="entry name" value="RFC_lid"/>
</dbReference>
<dbReference type="InterPro" id="IPR036420">
    <property type="entry name" value="BRCT_dom_sf"/>
</dbReference>
<dbReference type="Pfam" id="PF25361">
    <property type="entry name" value="AAA_lid_RFC1"/>
    <property type="match status" value="1"/>
</dbReference>
<reference evidence="11" key="1">
    <citation type="submission" date="2019-10" db="EMBL/GenBank/DDBJ databases">
        <authorList>
            <consortium name="DOE Joint Genome Institute"/>
            <person name="Kuo A."/>
            <person name="Miyauchi S."/>
            <person name="Kiss E."/>
            <person name="Drula E."/>
            <person name="Kohler A."/>
            <person name="Sanchez-Garcia M."/>
            <person name="Andreopoulos B."/>
            <person name="Barry K.W."/>
            <person name="Bonito G."/>
            <person name="Buee M."/>
            <person name="Carver A."/>
            <person name="Chen C."/>
            <person name="Cichocki N."/>
            <person name="Clum A."/>
            <person name="Culley D."/>
            <person name="Crous P.W."/>
            <person name="Fauchery L."/>
            <person name="Girlanda M."/>
            <person name="Hayes R."/>
            <person name="Keri Z."/>
            <person name="LaButti K."/>
            <person name="Lipzen A."/>
            <person name="Lombard V."/>
            <person name="Magnuson J."/>
            <person name="Maillard F."/>
            <person name="Morin E."/>
            <person name="Murat C."/>
            <person name="Nolan M."/>
            <person name="Ohm R."/>
            <person name="Pangilinan J."/>
            <person name="Pereira M."/>
            <person name="Perotto S."/>
            <person name="Peter M."/>
            <person name="Riley R."/>
            <person name="Sitrit Y."/>
            <person name="Stielow B."/>
            <person name="Szollosi G."/>
            <person name="Zifcakova L."/>
            <person name="Stursova M."/>
            <person name="Spatafora J.W."/>
            <person name="Tedersoo L."/>
            <person name="Vaario L.-M."/>
            <person name="Yamada A."/>
            <person name="Yan M."/>
            <person name="Wang P."/>
            <person name="Xu J."/>
            <person name="Bruns T."/>
            <person name="Baldrian P."/>
            <person name="Vilgalys R."/>
            <person name="Henrissat B."/>
            <person name="Grigoriev I.V."/>
            <person name="Hibbett D."/>
            <person name="Nagy L.G."/>
            <person name="Martin F.M."/>
        </authorList>
    </citation>
    <scope>NUCLEOTIDE SEQUENCE</scope>
    <source>
        <strain evidence="11">Prilba</strain>
    </source>
</reference>
<dbReference type="FunFam" id="1.20.272.10:FF:000005">
    <property type="entry name" value="Replication factor C subunit 1"/>
    <property type="match status" value="1"/>
</dbReference>
<dbReference type="FunFam" id="1.10.8.60:FF:000021">
    <property type="entry name" value="Replication factor C subunit 1"/>
    <property type="match status" value="1"/>
</dbReference>
<comment type="subcellular location">
    <subcellularLocation>
        <location evidence="1 8">Nucleus</location>
    </subcellularLocation>
</comment>
<sequence>MAPAKKSAAKANAEPSKHNIMSFFGSAQSQGAATGSKTGNRSQSEVKPKATLTKVTKVESDDEQGGKATPKFNWAAAKAARLAGPSNPGSKAVPPAAVSDCLAGLSFVFTGELSSFSREESIDIAKRFCGRVVGQPSSKTDYVVLGDSAGPSKLAAIKKHNLKTLSEDEFLNLIATRKGPGNGKGLTEKEKKKRDKEEKAIRDSAKEMEAREKKAVRGEGSGVARGAKTIDPKMQLWTDRYAPQTLKEVCGNKGQVEKLQQWLNDWSGSLKANFKKPGKNGMNNFRGVMITGPPGIGKTTSAHLCAKLAGFTPIELNASDARSKKLVENSTNIQNTSLDGWMGGGEQTNAAGVVITDKSCLIMDEVDGMSAGDRGGVGALAALIRKTQVPIICIANDRSAPKMKPLVNGTFGLPFRKPDAAQIRSRIMTIVFKEKMQIPANVVDELITGVGSDIRQVLNMLSTWKLHNDTMDYEEGKMLAKANEKYSVLTPFNVIQKILGPYMFSATSRDTLSDKIELYFHDYSFVPLFIQENYLKTNPSRVRDLDGPRKALKQLKLMEKASESLSDGDLVDSLIHGPEQHWTLMPTHAVLSTVRPSSFLYGPGSGYGGPNAMTFPQWLGQNSKQNKLSRALGDVQIRMRLKVSGDKSEIRLSYLPAMFPLIVKPLMEQGSSAVDDVIQEMDDYYISREDWDTVVELGLGEQKDEVVLKKIATATKTALTRKYNSRDHPIPFHKAQDLGKVPKKLPGGPAPDLEEAFDLDDAVDDADDEKKAVDPDDIKLDRLIQDASKRKAAATKGKGAAKGKK</sequence>
<reference evidence="11" key="2">
    <citation type="journal article" date="2020" name="Nat. Commun.">
        <title>Large-scale genome sequencing of mycorrhizal fungi provides insights into the early evolution of symbiotic traits.</title>
        <authorList>
            <person name="Miyauchi S."/>
            <person name="Kiss E."/>
            <person name="Kuo A."/>
            <person name="Drula E."/>
            <person name="Kohler A."/>
            <person name="Sanchez-Garcia M."/>
            <person name="Morin E."/>
            <person name="Andreopoulos B."/>
            <person name="Barry K.W."/>
            <person name="Bonito G."/>
            <person name="Buee M."/>
            <person name="Carver A."/>
            <person name="Chen C."/>
            <person name="Cichocki N."/>
            <person name="Clum A."/>
            <person name="Culley D."/>
            <person name="Crous P.W."/>
            <person name="Fauchery L."/>
            <person name="Girlanda M."/>
            <person name="Hayes R.D."/>
            <person name="Keri Z."/>
            <person name="LaButti K."/>
            <person name="Lipzen A."/>
            <person name="Lombard V."/>
            <person name="Magnuson J."/>
            <person name="Maillard F."/>
            <person name="Murat C."/>
            <person name="Nolan M."/>
            <person name="Ohm R.A."/>
            <person name="Pangilinan J."/>
            <person name="Pereira M.F."/>
            <person name="Perotto S."/>
            <person name="Peter M."/>
            <person name="Pfister S."/>
            <person name="Riley R."/>
            <person name="Sitrit Y."/>
            <person name="Stielow J.B."/>
            <person name="Szollosi G."/>
            <person name="Zifcakova L."/>
            <person name="Stursova M."/>
            <person name="Spatafora J.W."/>
            <person name="Tedersoo L."/>
            <person name="Vaario L.M."/>
            <person name="Yamada A."/>
            <person name="Yan M."/>
            <person name="Wang P."/>
            <person name="Xu J."/>
            <person name="Bruns T."/>
            <person name="Baldrian P."/>
            <person name="Vilgalys R."/>
            <person name="Dunand C."/>
            <person name="Henrissat B."/>
            <person name="Grigoriev I.V."/>
            <person name="Hibbett D."/>
            <person name="Nagy L.G."/>
            <person name="Martin F.M."/>
        </authorList>
    </citation>
    <scope>NUCLEOTIDE SEQUENCE</scope>
    <source>
        <strain evidence="11">Prilba</strain>
    </source>
</reference>
<dbReference type="EMBL" id="WHVB01000003">
    <property type="protein sequence ID" value="KAF8485098.1"/>
    <property type="molecule type" value="Genomic_DNA"/>
</dbReference>
<dbReference type="InterPro" id="IPR003959">
    <property type="entry name" value="ATPase_AAA_core"/>
</dbReference>
<keyword evidence="5 8" id="KW-0547">Nucleotide-binding</keyword>
<protein>
    <recommendedName>
        <fullName evidence="3 8">Replication factor C subunit 1</fullName>
    </recommendedName>
</protein>
<dbReference type="Gene3D" id="3.40.50.300">
    <property type="entry name" value="P-loop containing nucleotide triphosphate hydrolases"/>
    <property type="match status" value="1"/>
</dbReference>
<dbReference type="GO" id="GO:0003677">
    <property type="term" value="F:DNA binding"/>
    <property type="evidence" value="ECO:0007669"/>
    <property type="project" value="InterPro"/>
</dbReference>
<dbReference type="Pfam" id="PF00533">
    <property type="entry name" value="BRCT"/>
    <property type="match status" value="1"/>
</dbReference>
<evidence type="ECO:0000256" key="8">
    <source>
        <dbReference type="PIRNR" id="PIRNR036578"/>
    </source>
</evidence>
<dbReference type="SUPFAM" id="SSF52113">
    <property type="entry name" value="BRCT domain"/>
    <property type="match status" value="1"/>
</dbReference>
<gene>
    <name evidence="11" type="ORF">DFH94DRAFT_718285</name>
</gene>
<feature type="region of interest" description="Disordered" evidence="9">
    <location>
        <begin position="1"/>
        <end position="71"/>
    </location>
</feature>
<dbReference type="SUPFAM" id="SSF48019">
    <property type="entry name" value="post-AAA+ oligomerization domain-like"/>
    <property type="match status" value="1"/>
</dbReference>
<keyword evidence="4 8" id="KW-0235">DNA replication</keyword>
<dbReference type="SUPFAM" id="SSF52540">
    <property type="entry name" value="P-loop containing nucleoside triphosphate hydrolases"/>
    <property type="match status" value="1"/>
</dbReference>
<dbReference type="InterPro" id="IPR013725">
    <property type="entry name" value="DNA_replication_fac_RFC1_C"/>
</dbReference>
<dbReference type="OrthoDB" id="446168at2759"/>
<dbReference type="GO" id="GO:0016887">
    <property type="term" value="F:ATP hydrolysis activity"/>
    <property type="evidence" value="ECO:0007669"/>
    <property type="project" value="InterPro"/>
</dbReference>
<dbReference type="PANTHER" id="PTHR23389">
    <property type="entry name" value="CHROMOSOME TRANSMISSION FIDELITY FACTOR 18"/>
    <property type="match status" value="1"/>
</dbReference>
<dbReference type="GO" id="GO:0006271">
    <property type="term" value="P:DNA strand elongation involved in DNA replication"/>
    <property type="evidence" value="ECO:0007669"/>
    <property type="project" value="UniProtKB-ARBA"/>
</dbReference>
<proteinExistence type="inferred from homology"/>